<dbReference type="RefSeq" id="WP_233051915.1">
    <property type="nucleotide sequence ID" value="NZ_JAIMJA010000005.1"/>
</dbReference>
<keyword evidence="6 8" id="KW-1133">Transmembrane helix</keyword>
<dbReference type="InterPro" id="IPR002771">
    <property type="entry name" value="Multi_antbiot-R_MarC"/>
</dbReference>
<evidence type="ECO:0000256" key="4">
    <source>
        <dbReference type="ARBA" id="ARBA00022519"/>
    </source>
</evidence>
<dbReference type="PANTHER" id="PTHR33508:SF2">
    <property type="entry name" value="UPF0056 INNER MEMBRANE PROTEIN MARC"/>
    <property type="match status" value="1"/>
</dbReference>
<comment type="caution">
    <text evidence="9">The sequence shown here is derived from an EMBL/GenBank/DDBJ whole genome shotgun (WGS) entry which is preliminary data.</text>
</comment>
<evidence type="ECO:0000256" key="2">
    <source>
        <dbReference type="ARBA" id="ARBA00009784"/>
    </source>
</evidence>
<feature type="transmembrane region" description="Helical" evidence="8">
    <location>
        <begin position="146"/>
        <end position="167"/>
    </location>
</feature>
<keyword evidence="3" id="KW-1003">Cell membrane</keyword>
<comment type="subcellular location">
    <subcellularLocation>
        <location evidence="1">Cell inner membrane</location>
        <topology evidence="1">Multi-pass membrane protein</topology>
    </subcellularLocation>
    <subcellularLocation>
        <location evidence="8">Cell membrane</location>
        <topology evidence="8">Multi-pass membrane protein</topology>
    </subcellularLocation>
</comment>
<protein>
    <recommendedName>
        <fullName evidence="8">UPF0056 membrane protein</fullName>
    </recommendedName>
</protein>
<feature type="transmembrane region" description="Helical" evidence="8">
    <location>
        <begin position="46"/>
        <end position="68"/>
    </location>
</feature>
<feature type="transmembrane region" description="Helical" evidence="8">
    <location>
        <begin position="188"/>
        <end position="210"/>
    </location>
</feature>
<keyword evidence="4" id="KW-0997">Cell inner membrane</keyword>
<dbReference type="NCBIfam" id="NF008228">
    <property type="entry name" value="PRK10995.1"/>
    <property type="match status" value="1"/>
</dbReference>
<evidence type="ECO:0000256" key="5">
    <source>
        <dbReference type="ARBA" id="ARBA00022692"/>
    </source>
</evidence>
<dbReference type="Proteomes" id="UP001201273">
    <property type="component" value="Unassembled WGS sequence"/>
</dbReference>
<dbReference type="EMBL" id="JAIMJA010000005">
    <property type="protein sequence ID" value="MCE2594372.1"/>
    <property type="molecule type" value="Genomic_DNA"/>
</dbReference>
<sequence>MDFETIFRVASLTILALLPMVNPPTTATLLLGLSKGRTKQYIASQARLASLILFFTLSITLFIGSSILDIFSISVPSLRLGGGLIIGAIGFGMLFPKPVSNVETDTPSSIAFVPLTIPSMCGPGTMALIISGAAEIASLPNDVNIPSVYIGAILGFAGMSMIAWFILSMAYPTLKLLGTNGIDAFTRIMGFLLVCMGVQFCVNGFTEIYLELQATLPSVA</sequence>
<feature type="transmembrane region" description="Helical" evidence="8">
    <location>
        <begin position="80"/>
        <end position="99"/>
    </location>
</feature>
<dbReference type="Pfam" id="PF01914">
    <property type="entry name" value="MarC"/>
    <property type="match status" value="1"/>
</dbReference>
<evidence type="ECO:0000256" key="7">
    <source>
        <dbReference type="ARBA" id="ARBA00023136"/>
    </source>
</evidence>
<evidence type="ECO:0000313" key="9">
    <source>
        <dbReference type="EMBL" id="MCE2594372.1"/>
    </source>
</evidence>
<organism evidence="9 10">
    <name type="scientific">Motilimonas cestriensis</name>
    <dbReference type="NCBI Taxonomy" id="2742685"/>
    <lineage>
        <taxon>Bacteria</taxon>
        <taxon>Pseudomonadati</taxon>
        <taxon>Pseudomonadota</taxon>
        <taxon>Gammaproteobacteria</taxon>
        <taxon>Alteromonadales</taxon>
        <taxon>Alteromonadales genera incertae sedis</taxon>
        <taxon>Motilimonas</taxon>
    </lineage>
</organism>
<accession>A0ABS8W8D6</accession>
<reference evidence="9 10" key="1">
    <citation type="journal article" date="2022" name="Environ. Microbiol. Rep.">
        <title>Eco-phylogenetic analyses reveal divergent evolution of vitamin B12 metabolism in the marine bacterial family 'Psychromonadaceae'.</title>
        <authorList>
            <person name="Jin X."/>
            <person name="Yang Y."/>
            <person name="Cao H."/>
            <person name="Gao B."/>
            <person name="Zhao Z."/>
        </authorList>
    </citation>
    <scope>NUCLEOTIDE SEQUENCE [LARGE SCALE GENOMIC DNA]</scope>
    <source>
        <strain evidence="9 10">MKS20</strain>
    </source>
</reference>
<evidence type="ECO:0000256" key="6">
    <source>
        <dbReference type="ARBA" id="ARBA00022989"/>
    </source>
</evidence>
<feature type="transmembrane region" description="Helical" evidence="8">
    <location>
        <begin position="111"/>
        <end position="134"/>
    </location>
</feature>
<gene>
    <name evidence="9" type="ORF">K6Y31_06050</name>
</gene>
<evidence type="ECO:0000256" key="8">
    <source>
        <dbReference type="RuleBase" id="RU362048"/>
    </source>
</evidence>
<name>A0ABS8W8D6_9GAMM</name>
<evidence type="ECO:0000256" key="1">
    <source>
        <dbReference type="ARBA" id="ARBA00004429"/>
    </source>
</evidence>
<evidence type="ECO:0000256" key="3">
    <source>
        <dbReference type="ARBA" id="ARBA00022475"/>
    </source>
</evidence>
<keyword evidence="10" id="KW-1185">Reference proteome</keyword>
<keyword evidence="5 8" id="KW-0812">Transmembrane</keyword>
<proteinExistence type="inferred from homology"/>
<comment type="similarity">
    <text evidence="2 8">Belongs to the UPF0056 (MarC) family.</text>
</comment>
<dbReference type="PANTHER" id="PTHR33508">
    <property type="entry name" value="UPF0056 MEMBRANE PROTEIN YHCE"/>
    <property type="match status" value="1"/>
</dbReference>
<keyword evidence="7 8" id="KW-0472">Membrane</keyword>
<evidence type="ECO:0000313" key="10">
    <source>
        <dbReference type="Proteomes" id="UP001201273"/>
    </source>
</evidence>
<feature type="transmembrane region" description="Helical" evidence="8">
    <location>
        <begin position="6"/>
        <end position="34"/>
    </location>
</feature>